<dbReference type="OrthoDB" id="744378at2"/>
<evidence type="ECO:0000313" key="2">
    <source>
        <dbReference type="EMBL" id="OKS86129.1"/>
    </source>
</evidence>
<feature type="region of interest" description="Disordered" evidence="1">
    <location>
        <begin position="291"/>
        <end position="330"/>
    </location>
</feature>
<dbReference type="RefSeq" id="WP_074488863.1">
    <property type="nucleotide sequence ID" value="NZ_FPAM01000002.1"/>
</dbReference>
<gene>
    <name evidence="2" type="ORF">RG47T_1579</name>
</gene>
<evidence type="ECO:0000313" key="3">
    <source>
        <dbReference type="Proteomes" id="UP000186720"/>
    </source>
</evidence>
<organism evidence="2 3">
    <name type="scientific">Mucilaginibacter polytrichastri</name>
    <dbReference type="NCBI Taxonomy" id="1302689"/>
    <lineage>
        <taxon>Bacteria</taxon>
        <taxon>Pseudomonadati</taxon>
        <taxon>Bacteroidota</taxon>
        <taxon>Sphingobacteriia</taxon>
        <taxon>Sphingobacteriales</taxon>
        <taxon>Sphingobacteriaceae</taxon>
        <taxon>Mucilaginibacter</taxon>
    </lineage>
</organism>
<reference evidence="2 3" key="1">
    <citation type="submission" date="2016-11" db="EMBL/GenBank/DDBJ databases">
        <title>Whole Genome Sequencing of Mucilaginibacter polytrichastri RG4-7(T) isolated from the moss sample.</title>
        <authorList>
            <person name="Li Y."/>
        </authorList>
    </citation>
    <scope>NUCLEOTIDE SEQUENCE [LARGE SCALE GENOMIC DNA]</scope>
    <source>
        <strain evidence="2 3">RG4-7</strain>
    </source>
</reference>
<dbReference type="Proteomes" id="UP000186720">
    <property type="component" value="Unassembled WGS sequence"/>
</dbReference>
<feature type="compositionally biased region" description="Basic and acidic residues" evidence="1">
    <location>
        <begin position="297"/>
        <end position="324"/>
    </location>
</feature>
<proteinExistence type="predicted"/>
<sequence>MNRTNLENLKGELKGLKFDDKYIKKMEEMMEKGLPSFELKGLLPVDKGQMDMTMHFKKSGQSDYYYFNKFDLAYSKAKPLEGDLKYLVVSPGEKNKNLVKPFDSPSEAIAFFKSQTGKSELAIGKHTDKDLQFRDTVATMAEGKVDYVKKEFQQTYYSPALTNSHYVEKGVGFNLNQASNMLQGRSAYRDDLVSRAGVEYKAWNVIQFDQPKDKYGNYQMKQFNENYGFDAKKALEDYRIKLPEDGKKLDAIISELKDGGRPTVPVIDKEGKEVLMKIEAVPRYGNLNFHHLNGKPQNREELLKEPKKDLTQGKDAGKTKDKAQAQEMSM</sequence>
<dbReference type="EMBL" id="MPPL01000001">
    <property type="protein sequence ID" value="OKS86129.1"/>
    <property type="molecule type" value="Genomic_DNA"/>
</dbReference>
<keyword evidence="3" id="KW-1185">Reference proteome</keyword>
<dbReference type="AlphaFoldDB" id="A0A1Q5ZWI5"/>
<comment type="caution">
    <text evidence="2">The sequence shown here is derived from an EMBL/GenBank/DDBJ whole genome shotgun (WGS) entry which is preliminary data.</text>
</comment>
<accession>A0A1Q5ZWI5</accession>
<dbReference type="STRING" id="1302689.RG47T_1579"/>
<evidence type="ECO:0000256" key="1">
    <source>
        <dbReference type="SAM" id="MobiDB-lite"/>
    </source>
</evidence>
<protein>
    <submittedName>
        <fullName evidence="2">Uncharacterized protein</fullName>
    </submittedName>
</protein>
<name>A0A1Q5ZWI5_9SPHI</name>